<dbReference type="InterPro" id="IPR047324">
    <property type="entry name" value="LbH_gamma_CA-like"/>
</dbReference>
<dbReference type="STRING" id="437022.CC99x_01328"/>
<name>A0A0Q9YE80_9GAMM</name>
<dbReference type="Proteomes" id="UP000051494">
    <property type="component" value="Unassembled WGS sequence"/>
</dbReference>
<evidence type="ECO:0000313" key="3">
    <source>
        <dbReference type="Proteomes" id="UP000051494"/>
    </source>
</evidence>
<dbReference type="EMBL" id="LKHV02000001">
    <property type="protein sequence ID" value="MCS5707305.1"/>
    <property type="molecule type" value="Genomic_DNA"/>
</dbReference>
<evidence type="ECO:0000313" key="1">
    <source>
        <dbReference type="EMBL" id="KRG18847.1"/>
    </source>
</evidence>
<reference evidence="1" key="1">
    <citation type="submission" date="2015-09" db="EMBL/GenBank/DDBJ databases">
        <title>Draft Genome Sequences of Two Novel Amoeba-resistant Intranuclear Bacteria, Candidatus Berkiella cookevillensis and Candidatus Berkiella aquae.</title>
        <authorList>
            <person name="Mehari Y.T."/>
            <person name="Arivett B.A."/>
            <person name="Farone A.L."/>
            <person name="Gunderson J.H."/>
            <person name="Farone M.B."/>
        </authorList>
    </citation>
    <scope>NUCLEOTIDE SEQUENCE [LARGE SCALE GENOMIC DNA]</scope>
    <source>
        <strain evidence="1">CC99</strain>
    </source>
</reference>
<dbReference type="InterPro" id="IPR050484">
    <property type="entry name" value="Transf_Hexapept/Carb_Anhydrase"/>
</dbReference>
<keyword evidence="3" id="KW-1185">Reference proteome</keyword>
<dbReference type="EC" id="2.3.1.191" evidence="1"/>
<proteinExistence type="predicted"/>
<dbReference type="SUPFAM" id="SSF51161">
    <property type="entry name" value="Trimeric LpxA-like enzymes"/>
    <property type="match status" value="1"/>
</dbReference>
<keyword evidence="1" id="KW-0012">Acyltransferase</keyword>
<keyword evidence="1" id="KW-0808">Transferase</keyword>
<gene>
    <name evidence="1" type="primary">lpxD_2</name>
    <name evidence="2" type="ORF">CC99x_000145</name>
    <name evidence="1" type="ORF">CC99x_01328</name>
</gene>
<comment type="caution">
    <text evidence="1">The sequence shown here is derived from an EMBL/GenBank/DDBJ whole genome shotgun (WGS) entry which is preliminary data.</text>
</comment>
<dbReference type="EMBL" id="LKHV01000005">
    <property type="protein sequence ID" value="KRG18847.1"/>
    <property type="molecule type" value="Genomic_DNA"/>
</dbReference>
<dbReference type="CDD" id="cd04645">
    <property type="entry name" value="LbH_gamma_CA_like"/>
    <property type="match status" value="1"/>
</dbReference>
<dbReference type="GO" id="GO:0103118">
    <property type="term" value="F:UDP-3-O-[(3R)-3-hydroxyacyl]-glucosamine N-acyltransferase activity"/>
    <property type="evidence" value="ECO:0007669"/>
    <property type="project" value="UniProtKB-EC"/>
</dbReference>
<dbReference type="AlphaFoldDB" id="A0A0Q9YE80"/>
<dbReference type="Gene3D" id="2.160.10.10">
    <property type="entry name" value="Hexapeptide repeat proteins"/>
    <property type="match status" value="1"/>
</dbReference>
<reference evidence="2" key="3">
    <citation type="submission" date="2021-06" db="EMBL/GenBank/DDBJ databases">
        <title>Genomic Description and Analysis of Intracellular Bacteria, Candidatus Berkiella cookevillensis and Candidatus Berkiella aquae.</title>
        <authorList>
            <person name="Kidane D.T."/>
            <person name="Mehari Y.T."/>
            <person name="Rice F.C."/>
            <person name="Arivett B.A."/>
            <person name="Farone A.L."/>
            <person name="Berk S.G."/>
            <person name="Farone M.B."/>
        </authorList>
    </citation>
    <scope>NUCLEOTIDE SEQUENCE</scope>
    <source>
        <strain evidence="2">CC99</strain>
    </source>
</reference>
<dbReference type="PANTHER" id="PTHR13061:SF56">
    <property type="entry name" value="PROTEIN YRDA"/>
    <property type="match status" value="1"/>
</dbReference>
<protein>
    <submittedName>
        <fullName evidence="2">Gamma carbonic anhydrase family protein</fullName>
    </submittedName>
    <submittedName>
        <fullName evidence="1">UDP-3-O-(3-hydroxymyristoyl)glucosamine N-acyltransferase</fullName>
        <ecNumber evidence="1">2.3.1.191</ecNumber>
    </submittedName>
</protein>
<sequence length="179" mass="19543">MNTYNIRSFQGHQPAIDPSAYIDPMCTIIGDAHIGKDSSVWPHVSIRGDMHRIRIGEGTSIQDGSVIHVTHASKYNPAGFATTVGNFVTIGHKVTLHGCTIHDYCIIGMDSIVLDGAVIESQVLLAAGSLVAPNKVLKGGYLWAGRPAQMKRPLTEEELSFFEYSAKNYIKLKNQYLTG</sequence>
<dbReference type="OrthoDB" id="9803036at2"/>
<dbReference type="PATRIC" id="fig|1590042.3.peg.1349"/>
<evidence type="ECO:0000313" key="2">
    <source>
        <dbReference type="EMBL" id="MCS5707305.1"/>
    </source>
</evidence>
<dbReference type="PANTHER" id="PTHR13061">
    <property type="entry name" value="DYNACTIN SUBUNIT P25"/>
    <property type="match status" value="1"/>
</dbReference>
<accession>A0A0Q9YE80</accession>
<organism evidence="1">
    <name type="scientific">Candidatus Berkiella cookevillensis</name>
    <dbReference type="NCBI Taxonomy" id="437022"/>
    <lineage>
        <taxon>Bacteria</taxon>
        <taxon>Pseudomonadati</taxon>
        <taxon>Pseudomonadota</taxon>
        <taxon>Gammaproteobacteria</taxon>
        <taxon>Candidatus Berkiellales</taxon>
        <taxon>Candidatus Berkiellaceae</taxon>
        <taxon>Candidatus Berkiella</taxon>
    </lineage>
</organism>
<dbReference type="InterPro" id="IPR011004">
    <property type="entry name" value="Trimer_LpxA-like_sf"/>
</dbReference>
<reference evidence="2" key="2">
    <citation type="journal article" date="2016" name="Genome Announc.">
        <title>Draft Genome Sequences of Two Novel Amoeba-Resistant Intranuclear Bacteria, 'Candidatus Berkiella cookevillensis' and 'Candidatus Berkiella aquae'.</title>
        <authorList>
            <person name="Mehari Y.T."/>
            <person name="Arivett B.A."/>
            <person name="Farone A.L."/>
            <person name="Gunderson J.H."/>
            <person name="Farone M.B."/>
        </authorList>
    </citation>
    <scope>NUCLEOTIDE SEQUENCE</scope>
    <source>
        <strain evidence="2">CC99</strain>
    </source>
</reference>
<dbReference type="RefSeq" id="WP_057624432.1">
    <property type="nucleotide sequence ID" value="NZ_LKHV02000001.1"/>
</dbReference>